<proteinExistence type="predicted"/>
<organism evidence="1">
    <name type="scientific">sediment metagenome</name>
    <dbReference type="NCBI Taxonomy" id="749907"/>
    <lineage>
        <taxon>unclassified sequences</taxon>
        <taxon>metagenomes</taxon>
        <taxon>ecological metagenomes</taxon>
    </lineage>
</organism>
<evidence type="ECO:0000313" key="1">
    <source>
        <dbReference type="EMBL" id="EFK95231.1"/>
    </source>
</evidence>
<dbReference type="EMBL" id="ADZX01000838">
    <property type="protein sequence ID" value="EFK95231.1"/>
    <property type="molecule type" value="Genomic_DNA"/>
</dbReference>
<reference evidence="1" key="1">
    <citation type="submission" date="2010-07" db="EMBL/GenBank/DDBJ databases">
        <authorList>
            <consortium name="CONSOLIDER consortium CSD2007-00005"/>
            <person name="Guazzaroni M.-E."/>
            <person name="Richter M."/>
            <person name="Garcia-Salamanca A."/>
            <person name="Yarza P."/>
            <person name="Ferrer M."/>
        </authorList>
    </citation>
    <scope>NUCLEOTIDE SEQUENCE</scope>
</reference>
<protein>
    <submittedName>
        <fullName evidence="1">Uncharacterized protein</fullName>
    </submittedName>
</protein>
<reference evidence="1" key="2">
    <citation type="journal article" date="2011" name="Microb. Ecol.">
        <title>Taxonomic and Functional Metagenomic Profiling of the Microbial Community in the Anoxic Sediment of a Sub-saline Shallow Lake (Laguna de Carrizo, Central Spain).</title>
        <authorList>
            <person name="Ferrer M."/>
            <person name="Guazzaroni M.E."/>
            <person name="Richter M."/>
            <person name="Garcia-Salamanca A."/>
            <person name="Yarza P."/>
            <person name="Suarez-Suarez A."/>
            <person name="Solano J."/>
            <person name="Alcaide M."/>
            <person name="van Dillewijn P."/>
            <person name="Molina-Henares M.A."/>
            <person name="Lopez-Cortes N."/>
            <person name="Al-Ramahi Y."/>
            <person name="Guerrero C."/>
            <person name="Acosta A."/>
            <person name="de Eugenio L.I."/>
            <person name="Martinez V."/>
            <person name="Marques S."/>
            <person name="Rojo F."/>
            <person name="Santero E."/>
            <person name="Genilloud O."/>
            <person name="Perez-Perez J."/>
            <person name="Rossello-Mora R."/>
            <person name="Ramos J.L."/>
        </authorList>
    </citation>
    <scope>NUCLEOTIDE SEQUENCE</scope>
</reference>
<name>D9PMI5_9ZZZZ</name>
<sequence>MMQVAYQLSSNELDSSFLKSVKQLFKDKNIEIVIYDEDEEDKKLGSILANSMDNKTVVSEKDFLKALHED</sequence>
<dbReference type="AlphaFoldDB" id="D9PMI5"/>
<accession>D9PMI5</accession>
<comment type="caution">
    <text evidence="1">The sequence shown here is derived from an EMBL/GenBank/DDBJ whole genome shotgun (WGS) entry which is preliminary data.</text>
</comment>
<gene>
    <name evidence="1" type="ORF">LDC_2763</name>
</gene>